<comment type="function">
    <text evidence="5">Small GTPase required for proper localization of RNA polymerase II and III (RNAPII and RNAPIII). May act at an RNAP assembly step prior to nuclear import.</text>
</comment>
<dbReference type="GO" id="GO:0005737">
    <property type="term" value="C:cytoplasm"/>
    <property type="evidence" value="ECO:0007669"/>
    <property type="project" value="TreeGrafter"/>
</dbReference>
<evidence type="ECO:0000256" key="4">
    <source>
        <dbReference type="ARBA" id="ARBA00023134"/>
    </source>
</evidence>
<dbReference type="AlphaFoldDB" id="A0A0W8DJD5"/>
<protein>
    <recommendedName>
        <fullName evidence="5">GPN-loop GTPase 2</fullName>
    </recommendedName>
</protein>
<dbReference type="PANTHER" id="PTHR21231:SF3">
    <property type="entry name" value="GPN-LOOP GTPASE 2"/>
    <property type="match status" value="1"/>
</dbReference>
<dbReference type="EMBL" id="LNFP01000162">
    <property type="protein sequence ID" value="KUF96451.1"/>
    <property type="molecule type" value="Genomic_DNA"/>
</dbReference>
<comment type="caution">
    <text evidence="6">The sequence shown here is derived from an EMBL/GenBank/DDBJ whole genome shotgun (WGS) entry which is preliminary data.</text>
</comment>
<dbReference type="InterPro" id="IPR004130">
    <property type="entry name" value="Gpn"/>
</dbReference>
<comment type="subunit">
    <text evidence="5">Binds to RNA polymerase II (RNAPII).</text>
</comment>
<evidence type="ECO:0000313" key="6">
    <source>
        <dbReference type="EMBL" id="KUF96451.1"/>
    </source>
</evidence>
<reference evidence="6 7" key="1">
    <citation type="submission" date="2015-11" db="EMBL/GenBank/DDBJ databases">
        <title>Genomes and virulence difference between two physiological races of Phytophthora nicotianae.</title>
        <authorList>
            <person name="Liu H."/>
            <person name="Ma X."/>
            <person name="Yu H."/>
            <person name="Fang D."/>
            <person name="Li Y."/>
            <person name="Wang X."/>
            <person name="Wang W."/>
            <person name="Dong Y."/>
            <person name="Xiao B."/>
        </authorList>
    </citation>
    <scope>NUCLEOTIDE SEQUENCE [LARGE SCALE GENOMIC DNA]</scope>
    <source>
        <strain evidence="7">race 1</strain>
    </source>
</reference>
<evidence type="ECO:0000256" key="1">
    <source>
        <dbReference type="ARBA" id="ARBA00005290"/>
    </source>
</evidence>
<evidence type="ECO:0000256" key="5">
    <source>
        <dbReference type="RuleBase" id="RU365059"/>
    </source>
</evidence>
<evidence type="ECO:0000256" key="3">
    <source>
        <dbReference type="ARBA" id="ARBA00022801"/>
    </source>
</evidence>
<keyword evidence="3 5" id="KW-0378">Hydrolase</keyword>
<name>A0A0W8DJD5_PHYNI</name>
<dbReference type="GO" id="GO:0005525">
    <property type="term" value="F:GTP binding"/>
    <property type="evidence" value="ECO:0007669"/>
    <property type="project" value="UniProtKB-KW"/>
</dbReference>
<gene>
    <name evidence="6" type="ORF">AM588_10007538</name>
</gene>
<dbReference type="Gene3D" id="3.40.50.300">
    <property type="entry name" value="P-loop containing nucleotide triphosphate hydrolases"/>
    <property type="match status" value="2"/>
</dbReference>
<comment type="similarity">
    <text evidence="1 5">Belongs to the GPN-loop GTPase family.</text>
</comment>
<dbReference type="PANTHER" id="PTHR21231">
    <property type="entry name" value="XPA-BINDING PROTEIN 1-RELATED"/>
    <property type="match status" value="1"/>
</dbReference>
<dbReference type="SUPFAM" id="SSF52540">
    <property type="entry name" value="P-loop containing nucleoside triphosphate hydrolases"/>
    <property type="match status" value="1"/>
</dbReference>
<sequence length="240" mass="27237">MPFAQIVLGPPGSGKTTYCNGMQQFLQANHRDVAVVNMDPANEQLPYVADVDVSEMVCLENVMEELDLGPNGGLVYCMDYIDVNFDWLEDKLAALKDKYVLFDFPGQVELYTHENTFNLDFYTDVLDLRYLLDRLDEPDDAEDENQISLEPRHTTIPNSRLAERFRRMNEALVDVIEDFSLVSFLPLQIQDPATIQKVVAAIDKANGFVFTGVDFQTAVVKDYAFGDQSVPDVQEKYIDQ</sequence>
<keyword evidence="4 5" id="KW-0342">GTP-binding</keyword>
<accession>A0A0W8DJD5</accession>
<evidence type="ECO:0000256" key="2">
    <source>
        <dbReference type="ARBA" id="ARBA00022741"/>
    </source>
</evidence>
<proteinExistence type="inferred from homology"/>
<evidence type="ECO:0000313" key="7">
    <source>
        <dbReference type="Proteomes" id="UP000054636"/>
    </source>
</evidence>
<keyword evidence="2 5" id="KW-0547">Nucleotide-binding</keyword>
<organism evidence="6 7">
    <name type="scientific">Phytophthora nicotianae</name>
    <name type="common">Potato buckeye rot agent</name>
    <name type="synonym">Phytophthora parasitica</name>
    <dbReference type="NCBI Taxonomy" id="4792"/>
    <lineage>
        <taxon>Eukaryota</taxon>
        <taxon>Sar</taxon>
        <taxon>Stramenopiles</taxon>
        <taxon>Oomycota</taxon>
        <taxon>Peronosporomycetes</taxon>
        <taxon>Peronosporales</taxon>
        <taxon>Peronosporaceae</taxon>
        <taxon>Phytophthora</taxon>
    </lineage>
</organism>
<dbReference type="InterPro" id="IPR027417">
    <property type="entry name" value="P-loop_NTPase"/>
</dbReference>
<dbReference type="Proteomes" id="UP000054636">
    <property type="component" value="Unassembled WGS sequence"/>
</dbReference>
<dbReference type="Pfam" id="PF03029">
    <property type="entry name" value="ATP_bind_1"/>
    <property type="match status" value="1"/>
</dbReference>
<dbReference type="GO" id="GO:0003924">
    <property type="term" value="F:GTPase activity"/>
    <property type="evidence" value="ECO:0007669"/>
    <property type="project" value="TreeGrafter"/>
</dbReference>